<comment type="caution">
    <text evidence="1">The sequence shown here is derived from an EMBL/GenBank/DDBJ whole genome shotgun (WGS) entry which is preliminary data.</text>
</comment>
<dbReference type="EMBL" id="MU001502">
    <property type="protein sequence ID" value="KAF2443877.1"/>
    <property type="molecule type" value="Genomic_DNA"/>
</dbReference>
<keyword evidence="2" id="KW-1185">Reference proteome</keyword>
<protein>
    <submittedName>
        <fullName evidence="1">Uncharacterized protein</fullName>
    </submittedName>
</protein>
<dbReference type="Proteomes" id="UP000799764">
    <property type="component" value="Unassembled WGS sequence"/>
</dbReference>
<proteinExistence type="predicted"/>
<evidence type="ECO:0000313" key="1">
    <source>
        <dbReference type="EMBL" id="KAF2443877.1"/>
    </source>
</evidence>
<gene>
    <name evidence="1" type="ORF">P171DRAFT_45961</name>
</gene>
<reference evidence="1" key="1">
    <citation type="journal article" date="2020" name="Stud. Mycol.">
        <title>101 Dothideomycetes genomes: a test case for predicting lifestyles and emergence of pathogens.</title>
        <authorList>
            <person name="Haridas S."/>
            <person name="Albert R."/>
            <person name="Binder M."/>
            <person name="Bloem J."/>
            <person name="Labutti K."/>
            <person name="Salamov A."/>
            <person name="Andreopoulos B."/>
            <person name="Baker S."/>
            <person name="Barry K."/>
            <person name="Bills G."/>
            <person name="Bluhm B."/>
            <person name="Cannon C."/>
            <person name="Castanera R."/>
            <person name="Culley D."/>
            <person name="Daum C."/>
            <person name="Ezra D."/>
            <person name="Gonzalez J."/>
            <person name="Henrissat B."/>
            <person name="Kuo A."/>
            <person name="Liang C."/>
            <person name="Lipzen A."/>
            <person name="Lutzoni F."/>
            <person name="Magnuson J."/>
            <person name="Mondo S."/>
            <person name="Nolan M."/>
            <person name="Ohm R."/>
            <person name="Pangilinan J."/>
            <person name="Park H.-J."/>
            <person name="Ramirez L."/>
            <person name="Alfaro M."/>
            <person name="Sun H."/>
            <person name="Tritt A."/>
            <person name="Yoshinaga Y."/>
            <person name="Zwiers L.-H."/>
            <person name="Turgeon B."/>
            <person name="Goodwin S."/>
            <person name="Spatafora J."/>
            <person name="Crous P."/>
            <person name="Grigoriev I."/>
        </authorList>
    </citation>
    <scope>NUCLEOTIDE SEQUENCE</scope>
    <source>
        <strain evidence="1">CBS 690.94</strain>
    </source>
</reference>
<accession>A0A9P4PH86</accession>
<organism evidence="1 2">
    <name type="scientific">Karstenula rhodostoma CBS 690.94</name>
    <dbReference type="NCBI Taxonomy" id="1392251"/>
    <lineage>
        <taxon>Eukaryota</taxon>
        <taxon>Fungi</taxon>
        <taxon>Dikarya</taxon>
        <taxon>Ascomycota</taxon>
        <taxon>Pezizomycotina</taxon>
        <taxon>Dothideomycetes</taxon>
        <taxon>Pleosporomycetidae</taxon>
        <taxon>Pleosporales</taxon>
        <taxon>Massarineae</taxon>
        <taxon>Didymosphaeriaceae</taxon>
        <taxon>Karstenula</taxon>
    </lineage>
</organism>
<name>A0A9P4PH86_9PLEO</name>
<evidence type="ECO:0000313" key="2">
    <source>
        <dbReference type="Proteomes" id="UP000799764"/>
    </source>
</evidence>
<dbReference type="AlphaFoldDB" id="A0A9P4PH86"/>
<sequence>MLFALHGHFPCHQYVTQSRPARAPVLVAQRLRSCVTCTQSRTKHSSLTVHLDSGTCASDTLGWACTHTSMATLFLQRLALHPRAPVVGRTACRLLFLEHSFPEDMQVLARCNCICTVVARLAVMLAVTGTVAQLQTHLFHCHKEAVPQRG</sequence>